<dbReference type="InterPro" id="IPR050469">
    <property type="entry name" value="Diguanylate_Cyclase"/>
</dbReference>
<keyword evidence="9" id="KW-1185">Reference proteome</keyword>
<dbReference type="InterPro" id="IPR013976">
    <property type="entry name" value="HDOD"/>
</dbReference>
<evidence type="ECO:0000256" key="1">
    <source>
        <dbReference type="ARBA" id="ARBA00001946"/>
    </source>
</evidence>
<dbReference type="GO" id="GO:0052621">
    <property type="term" value="F:diguanylate cyclase activity"/>
    <property type="evidence" value="ECO:0007669"/>
    <property type="project" value="UniProtKB-EC"/>
</dbReference>
<evidence type="ECO:0000256" key="2">
    <source>
        <dbReference type="ARBA" id="ARBA00012528"/>
    </source>
</evidence>
<proteinExistence type="predicted"/>
<dbReference type="RefSeq" id="WP_134356925.1">
    <property type="nucleotide sequence ID" value="NZ_CP038033.1"/>
</dbReference>
<feature type="domain" description="HDOD" evidence="7">
    <location>
        <begin position="16"/>
        <end position="212"/>
    </location>
</feature>
<dbReference type="SUPFAM" id="SSF109604">
    <property type="entry name" value="HD-domain/PDEase-like"/>
    <property type="match status" value="1"/>
</dbReference>
<dbReference type="InterPro" id="IPR000160">
    <property type="entry name" value="GGDEF_dom"/>
</dbReference>
<organism evidence="8 9">
    <name type="scientific">Nitrosococcus wardiae</name>
    <dbReference type="NCBI Taxonomy" id="1814290"/>
    <lineage>
        <taxon>Bacteria</taxon>
        <taxon>Pseudomonadati</taxon>
        <taxon>Pseudomonadota</taxon>
        <taxon>Gammaproteobacteria</taxon>
        <taxon>Chromatiales</taxon>
        <taxon>Chromatiaceae</taxon>
        <taxon>Nitrosococcus</taxon>
    </lineage>
</organism>
<dbReference type="PROSITE" id="PS50887">
    <property type="entry name" value="GGDEF"/>
    <property type="match status" value="1"/>
</dbReference>
<dbReference type="Proteomes" id="UP000294325">
    <property type="component" value="Chromosome"/>
</dbReference>
<dbReference type="SMART" id="SM00448">
    <property type="entry name" value="REC"/>
    <property type="match status" value="1"/>
</dbReference>
<protein>
    <recommendedName>
        <fullName evidence="2">diguanylate cyclase</fullName>
        <ecNumber evidence="2">2.7.7.65</ecNumber>
    </recommendedName>
</protein>
<dbReference type="InterPro" id="IPR011006">
    <property type="entry name" value="CheY-like_superfamily"/>
</dbReference>
<dbReference type="KEGG" id="nwr:E3U44_04855"/>
<comment type="catalytic activity">
    <reaction evidence="3">
        <text>2 GTP = 3',3'-c-di-GMP + 2 diphosphate</text>
        <dbReference type="Rhea" id="RHEA:24898"/>
        <dbReference type="ChEBI" id="CHEBI:33019"/>
        <dbReference type="ChEBI" id="CHEBI:37565"/>
        <dbReference type="ChEBI" id="CHEBI:58805"/>
        <dbReference type="EC" id="2.7.7.65"/>
    </reaction>
</comment>
<dbReference type="SMART" id="SM00267">
    <property type="entry name" value="GGDEF"/>
    <property type="match status" value="1"/>
</dbReference>
<dbReference type="GO" id="GO:0005886">
    <property type="term" value="C:plasma membrane"/>
    <property type="evidence" value="ECO:0007669"/>
    <property type="project" value="TreeGrafter"/>
</dbReference>
<dbReference type="OrthoDB" id="9803824at2"/>
<comment type="cofactor">
    <cofactor evidence="1">
        <name>Mg(2+)</name>
        <dbReference type="ChEBI" id="CHEBI:18420"/>
    </cofactor>
</comment>
<dbReference type="InterPro" id="IPR043128">
    <property type="entry name" value="Rev_trsase/Diguanyl_cyclase"/>
</dbReference>
<dbReference type="Gene3D" id="3.30.70.270">
    <property type="match status" value="1"/>
</dbReference>
<dbReference type="PANTHER" id="PTHR45138:SF9">
    <property type="entry name" value="DIGUANYLATE CYCLASE DGCM-RELATED"/>
    <property type="match status" value="1"/>
</dbReference>
<evidence type="ECO:0000313" key="9">
    <source>
        <dbReference type="Proteomes" id="UP000294325"/>
    </source>
</evidence>
<dbReference type="NCBIfam" id="TIGR00254">
    <property type="entry name" value="GGDEF"/>
    <property type="match status" value="1"/>
</dbReference>
<dbReference type="PROSITE" id="PS51833">
    <property type="entry name" value="HDOD"/>
    <property type="match status" value="1"/>
</dbReference>
<evidence type="ECO:0000259" key="6">
    <source>
        <dbReference type="PROSITE" id="PS50887"/>
    </source>
</evidence>
<dbReference type="GO" id="GO:0000160">
    <property type="term" value="P:phosphorelay signal transduction system"/>
    <property type="evidence" value="ECO:0007669"/>
    <property type="project" value="InterPro"/>
</dbReference>
<dbReference type="InterPro" id="IPR001789">
    <property type="entry name" value="Sig_transdc_resp-reg_receiver"/>
</dbReference>
<dbReference type="Pfam" id="PF00072">
    <property type="entry name" value="Response_reg"/>
    <property type="match status" value="1"/>
</dbReference>
<dbReference type="GO" id="GO:0043709">
    <property type="term" value="P:cell adhesion involved in single-species biofilm formation"/>
    <property type="evidence" value="ECO:0007669"/>
    <property type="project" value="TreeGrafter"/>
</dbReference>
<evidence type="ECO:0000256" key="4">
    <source>
        <dbReference type="PROSITE-ProRule" id="PRU00169"/>
    </source>
</evidence>
<gene>
    <name evidence="8" type="ORF">E3U44_04855</name>
</gene>
<dbReference type="Gene3D" id="1.10.3210.10">
    <property type="entry name" value="Hypothetical protein af1432"/>
    <property type="match status" value="1"/>
</dbReference>
<dbReference type="Gene3D" id="3.40.50.2300">
    <property type="match status" value="1"/>
</dbReference>
<feature type="domain" description="GGDEF" evidence="6">
    <location>
        <begin position="502"/>
        <end position="635"/>
    </location>
</feature>
<dbReference type="EC" id="2.7.7.65" evidence="2"/>
<dbReference type="PANTHER" id="PTHR45138">
    <property type="entry name" value="REGULATORY COMPONENTS OF SENSORY TRANSDUCTION SYSTEM"/>
    <property type="match status" value="1"/>
</dbReference>
<feature type="domain" description="Response regulatory" evidence="5">
    <location>
        <begin position="322"/>
        <end position="438"/>
    </location>
</feature>
<name>A0A4P7BZQ0_9GAMM</name>
<evidence type="ECO:0000259" key="5">
    <source>
        <dbReference type="PROSITE" id="PS50110"/>
    </source>
</evidence>
<evidence type="ECO:0000259" key="7">
    <source>
        <dbReference type="PROSITE" id="PS51833"/>
    </source>
</evidence>
<dbReference type="Pfam" id="PF08668">
    <property type="entry name" value="HDOD"/>
    <property type="match status" value="1"/>
</dbReference>
<dbReference type="CDD" id="cd01949">
    <property type="entry name" value="GGDEF"/>
    <property type="match status" value="1"/>
</dbReference>
<reference evidence="8 9" key="1">
    <citation type="submission" date="2019-03" db="EMBL/GenBank/DDBJ databases">
        <title>The genome sequence of Nitrosococcus wardiae strain D1FHST reveals the archetypal metabolic capacity of ammonia-oxidizing Gammaproteobacteria.</title>
        <authorList>
            <person name="Wang L."/>
            <person name="Lim C.K."/>
            <person name="Hanson T.E."/>
            <person name="Dang H."/>
            <person name="Klotz M.G."/>
        </authorList>
    </citation>
    <scope>NUCLEOTIDE SEQUENCE [LARGE SCALE GENOMIC DNA]</scope>
    <source>
        <strain evidence="8 9">D1FHS</strain>
    </source>
</reference>
<dbReference type="EMBL" id="CP038033">
    <property type="protein sequence ID" value="QBQ53916.1"/>
    <property type="molecule type" value="Genomic_DNA"/>
</dbReference>
<dbReference type="FunFam" id="3.30.70.270:FF:000001">
    <property type="entry name" value="Diguanylate cyclase domain protein"/>
    <property type="match status" value="1"/>
</dbReference>
<comment type="caution">
    <text evidence="4">Lacks conserved residue(s) required for the propagation of feature annotation.</text>
</comment>
<sequence length="642" mass="71458">MTVATRFDELKAMGDLPSPSGVALEIMRLTQREDTSIQDLAKAIQTDPALSGRLLKLANSAYLGVRRPVIAIEDGIRLLGMQAIRHFALGISVLSNCGHGRCEGFDYLKFWSHSLATALAAQALANLDRAVAPEEAFTCGLLARVGKLALASIYPDGYTAVLLSIPHEDEQALIVCEQEKFATDHRELTRALLEDWGLPVIHVDGVAASYQLGLEDLEDNSRVQRLARQLHLAGRMAWLCVAQTVDQPHCLAHLEELAPSLELDKVLVGQLLEKVTQEWTEWGRLLDVPTQEVPSLAELKEGLQAKMRLQTSLREVEFLPLRILLVSDDELNLKRLSGWLEGMGHSVTSAGEASEGLSLALSKQPQVVICERRIPGMDCLEFCQSLRQTKFGQQVYIIVLTCSENGDDAIQAFEAGADDHLAKPLSPRLLQARLWGGQRLIRLRQEVEREREATRRYLAELAVANRRLEQMAMTDSLTALPNRRYAMERMEQAWAEYQRNGTSLSCLVVDLDFFKQINDHYGHDIGDGVLREIANVLRHSARSSDVVCRLGGEEFFVICANTTAAEALQVAERLRRAVKSHRWTVPGFDGDLSISIGLAASLEGMKEWDDLYRLADQALYNAKHKGRDQICMARSPAPDEKD</sequence>
<dbReference type="GO" id="GO:1902201">
    <property type="term" value="P:negative regulation of bacterial-type flagellum-dependent cell motility"/>
    <property type="evidence" value="ECO:0007669"/>
    <property type="project" value="TreeGrafter"/>
</dbReference>
<dbReference type="InterPro" id="IPR029787">
    <property type="entry name" value="Nucleotide_cyclase"/>
</dbReference>
<evidence type="ECO:0000256" key="3">
    <source>
        <dbReference type="ARBA" id="ARBA00034247"/>
    </source>
</evidence>
<dbReference type="PROSITE" id="PS50110">
    <property type="entry name" value="RESPONSE_REGULATORY"/>
    <property type="match status" value="1"/>
</dbReference>
<accession>A0A4P7BZQ0</accession>
<dbReference type="Pfam" id="PF00990">
    <property type="entry name" value="GGDEF"/>
    <property type="match status" value="1"/>
</dbReference>
<dbReference type="SUPFAM" id="SSF52172">
    <property type="entry name" value="CheY-like"/>
    <property type="match status" value="1"/>
</dbReference>
<dbReference type="AlphaFoldDB" id="A0A4P7BZQ0"/>
<evidence type="ECO:0000313" key="8">
    <source>
        <dbReference type="EMBL" id="QBQ53916.1"/>
    </source>
</evidence>
<dbReference type="SUPFAM" id="SSF55073">
    <property type="entry name" value="Nucleotide cyclase"/>
    <property type="match status" value="1"/>
</dbReference>